<organism evidence="6 7">
    <name type="scientific">Nematostella vectensis</name>
    <name type="common">Starlet sea anemone</name>
    <dbReference type="NCBI Taxonomy" id="45351"/>
    <lineage>
        <taxon>Eukaryota</taxon>
        <taxon>Metazoa</taxon>
        <taxon>Cnidaria</taxon>
        <taxon>Anthozoa</taxon>
        <taxon>Hexacorallia</taxon>
        <taxon>Actiniaria</taxon>
        <taxon>Edwardsiidae</taxon>
        <taxon>Nematostella</taxon>
    </lineage>
</organism>
<feature type="region of interest" description="Disordered" evidence="4">
    <location>
        <begin position="105"/>
        <end position="124"/>
    </location>
</feature>
<feature type="domain" description="RING-type" evidence="5">
    <location>
        <begin position="15"/>
        <end position="55"/>
    </location>
</feature>
<name>A7RWK0_NEMVE</name>
<accession>A7RWK0</accession>
<dbReference type="PhylomeDB" id="A7RWK0"/>
<feature type="compositionally biased region" description="Basic residues" evidence="4">
    <location>
        <begin position="106"/>
        <end position="115"/>
    </location>
</feature>
<dbReference type="eggNOG" id="KOG2177">
    <property type="taxonomic scope" value="Eukaryota"/>
</dbReference>
<dbReference type="InParanoid" id="A7RWK0"/>
<dbReference type="InterPro" id="IPR013083">
    <property type="entry name" value="Znf_RING/FYVE/PHD"/>
</dbReference>
<evidence type="ECO:0000259" key="5">
    <source>
        <dbReference type="PROSITE" id="PS50089"/>
    </source>
</evidence>
<keyword evidence="1 3" id="KW-0863">Zinc-finger</keyword>
<dbReference type="EMBL" id="DS469547">
    <property type="protein sequence ID" value="EDO44138.1"/>
    <property type="molecule type" value="Genomic_DNA"/>
</dbReference>
<dbReference type="Proteomes" id="UP000001593">
    <property type="component" value="Unassembled WGS sequence"/>
</dbReference>
<sequence>MEENSVESLSELFRCFICMERLQDARLCPHCSKLCCFLCIRRWLTEQRPQCPHCRASVHLHELVHCRWVEEVTQQIDSLQLTVPSKAREDADKDSSSYVNIIHSVHSQKKKKKKIDRGGHFVLE</sequence>
<keyword evidence="7" id="KW-1185">Reference proteome</keyword>
<dbReference type="PANTHER" id="PTHR36754:SF2">
    <property type="entry name" value="E3 UBIQUITIN-PROTEIN LIGASE TRIM37"/>
    <property type="match status" value="1"/>
</dbReference>
<evidence type="ECO:0000313" key="7">
    <source>
        <dbReference type="Proteomes" id="UP000001593"/>
    </source>
</evidence>
<dbReference type="InterPro" id="IPR053003">
    <property type="entry name" value="TRIM_RBCC_E3_ubiq-ligases"/>
</dbReference>
<evidence type="ECO:0000313" key="6">
    <source>
        <dbReference type="EMBL" id="EDO44138.1"/>
    </source>
</evidence>
<dbReference type="PROSITE" id="PS50089">
    <property type="entry name" value="ZF_RING_2"/>
    <property type="match status" value="1"/>
</dbReference>
<dbReference type="Gene3D" id="3.30.40.10">
    <property type="entry name" value="Zinc/RING finger domain, C3HC4 (zinc finger)"/>
    <property type="match status" value="1"/>
</dbReference>
<dbReference type="InterPro" id="IPR001841">
    <property type="entry name" value="Znf_RING"/>
</dbReference>
<evidence type="ECO:0000256" key="3">
    <source>
        <dbReference type="PROSITE-ProRule" id="PRU00175"/>
    </source>
</evidence>
<dbReference type="AlphaFoldDB" id="A7RWK0"/>
<dbReference type="GO" id="GO:0008270">
    <property type="term" value="F:zinc ion binding"/>
    <property type="evidence" value="ECO:0007669"/>
    <property type="project" value="UniProtKB-KW"/>
</dbReference>
<protein>
    <recommendedName>
        <fullName evidence="5">RING-type domain-containing protein</fullName>
    </recommendedName>
</protein>
<evidence type="ECO:0000256" key="2">
    <source>
        <dbReference type="ARBA" id="ARBA00022833"/>
    </source>
</evidence>
<keyword evidence="1 3" id="KW-0479">Metal-binding</keyword>
<proteinExistence type="predicted"/>
<dbReference type="PANTHER" id="PTHR36754">
    <property type="entry name" value="E3 UBIQUITIN-PROTEIN LIGASE TRIM37"/>
    <property type="match status" value="1"/>
</dbReference>
<evidence type="ECO:0000256" key="4">
    <source>
        <dbReference type="SAM" id="MobiDB-lite"/>
    </source>
</evidence>
<evidence type="ECO:0000256" key="1">
    <source>
        <dbReference type="ARBA" id="ARBA00022771"/>
    </source>
</evidence>
<reference evidence="6 7" key="1">
    <citation type="journal article" date="2007" name="Science">
        <title>Sea anemone genome reveals ancestral eumetazoan gene repertoire and genomic organization.</title>
        <authorList>
            <person name="Putnam N.H."/>
            <person name="Srivastava M."/>
            <person name="Hellsten U."/>
            <person name="Dirks B."/>
            <person name="Chapman J."/>
            <person name="Salamov A."/>
            <person name="Terry A."/>
            <person name="Shapiro H."/>
            <person name="Lindquist E."/>
            <person name="Kapitonov V.V."/>
            <person name="Jurka J."/>
            <person name="Genikhovich G."/>
            <person name="Grigoriev I.V."/>
            <person name="Lucas S.M."/>
            <person name="Steele R.E."/>
            <person name="Finnerty J.R."/>
            <person name="Technau U."/>
            <person name="Martindale M.Q."/>
            <person name="Rokhsar D.S."/>
        </authorList>
    </citation>
    <scope>NUCLEOTIDE SEQUENCE [LARGE SCALE GENOMIC DNA]</scope>
    <source>
        <strain evidence="7">CH2 X CH6</strain>
    </source>
</reference>
<dbReference type="CDD" id="cd16619">
    <property type="entry name" value="mRING-HC-C4C4_TRIM37_C-VIII"/>
    <property type="match status" value="1"/>
</dbReference>
<dbReference type="HOGENOM" id="CLU_163586_0_0_1"/>
<keyword evidence="2" id="KW-0862">Zinc</keyword>
<dbReference type="SUPFAM" id="SSF57850">
    <property type="entry name" value="RING/U-box"/>
    <property type="match status" value="1"/>
</dbReference>
<gene>
    <name evidence="6" type="ORF">NEMVEDRAFT_v1g203219</name>
</gene>